<feature type="region of interest" description="Disordered" evidence="1">
    <location>
        <begin position="72"/>
        <end position="97"/>
    </location>
</feature>
<proteinExistence type="predicted"/>
<evidence type="ECO:0000256" key="1">
    <source>
        <dbReference type="SAM" id="MobiDB-lite"/>
    </source>
</evidence>
<evidence type="ECO:0000313" key="3">
    <source>
        <dbReference type="Proteomes" id="UP001190700"/>
    </source>
</evidence>
<gene>
    <name evidence="2" type="ORF">CYMTET_22776</name>
</gene>
<dbReference type="AlphaFoldDB" id="A0AAE0FZJ0"/>
<reference evidence="2 3" key="1">
    <citation type="journal article" date="2015" name="Genome Biol. Evol.">
        <title>Comparative Genomics of a Bacterivorous Green Alga Reveals Evolutionary Causalities and Consequences of Phago-Mixotrophic Mode of Nutrition.</title>
        <authorList>
            <person name="Burns J.A."/>
            <person name="Paasch A."/>
            <person name="Narechania A."/>
            <person name="Kim E."/>
        </authorList>
    </citation>
    <scope>NUCLEOTIDE SEQUENCE [LARGE SCALE GENOMIC DNA]</scope>
    <source>
        <strain evidence="2 3">PLY_AMNH</strain>
    </source>
</reference>
<organism evidence="2 3">
    <name type="scientific">Cymbomonas tetramitiformis</name>
    <dbReference type="NCBI Taxonomy" id="36881"/>
    <lineage>
        <taxon>Eukaryota</taxon>
        <taxon>Viridiplantae</taxon>
        <taxon>Chlorophyta</taxon>
        <taxon>Pyramimonadophyceae</taxon>
        <taxon>Pyramimonadales</taxon>
        <taxon>Pyramimonadaceae</taxon>
        <taxon>Cymbomonas</taxon>
    </lineage>
</organism>
<accession>A0AAE0FZJ0</accession>
<dbReference type="SUPFAM" id="SSF48113">
    <property type="entry name" value="Heme-dependent peroxidases"/>
    <property type="match status" value="1"/>
</dbReference>
<dbReference type="Gene3D" id="1.10.520.10">
    <property type="match status" value="1"/>
</dbReference>
<sequence length="323" mass="33657">MFELPTLASNGVLVRWSIGEADRRKTALGATLQRRAAIRNAYRSTHLGTASQRVSGAESVAGRARLEVAAAERPPRLSGAAHPPAEEGACVARGEGPPRIETRASRRHLLASAATLCGLQEASSALAVGTIGAGSSKAIFQELISRKVKENVTAPYGVLMQLLLYDAWSLDVSAKSGGVDGSIRLVEGLDAPVAAAVDEINRVKAAFDADEAALAPISWSDALVIAGLEKVKEEFRSVREARGISAAQGNAAPNPKLGRGDAQVADAPATVEALASLSTASQYKCPTLARDKTRRLSQLCDGAACSKQLTLLPLAQARASSTM</sequence>
<dbReference type="GO" id="GO:0006979">
    <property type="term" value="P:response to oxidative stress"/>
    <property type="evidence" value="ECO:0007669"/>
    <property type="project" value="InterPro"/>
</dbReference>
<dbReference type="Proteomes" id="UP001190700">
    <property type="component" value="Unassembled WGS sequence"/>
</dbReference>
<dbReference type="EMBL" id="LGRX02011614">
    <property type="protein sequence ID" value="KAK3268735.1"/>
    <property type="molecule type" value="Genomic_DNA"/>
</dbReference>
<name>A0AAE0FZJ0_9CHLO</name>
<evidence type="ECO:0000313" key="2">
    <source>
        <dbReference type="EMBL" id="KAK3268735.1"/>
    </source>
</evidence>
<protein>
    <submittedName>
        <fullName evidence="2">Uncharacterized protein</fullName>
    </submittedName>
</protein>
<dbReference type="GO" id="GO:0020037">
    <property type="term" value="F:heme binding"/>
    <property type="evidence" value="ECO:0007669"/>
    <property type="project" value="InterPro"/>
</dbReference>
<dbReference type="InterPro" id="IPR010255">
    <property type="entry name" value="Haem_peroxidase_sf"/>
</dbReference>
<keyword evidence="3" id="KW-1185">Reference proteome</keyword>
<comment type="caution">
    <text evidence="2">The sequence shown here is derived from an EMBL/GenBank/DDBJ whole genome shotgun (WGS) entry which is preliminary data.</text>
</comment>
<dbReference type="GO" id="GO:0004601">
    <property type="term" value="F:peroxidase activity"/>
    <property type="evidence" value="ECO:0007669"/>
    <property type="project" value="InterPro"/>
</dbReference>